<gene>
    <name evidence="6" type="ORF">MOO45_04680</name>
</gene>
<dbReference type="Gene3D" id="1.10.340.30">
    <property type="entry name" value="Hypothetical protein, domain 2"/>
    <property type="match status" value="1"/>
</dbReference>
<dbReference type="PANTHER" id="PTHR10359:SF19">
    <property type="entry name" value="DNA REPAIR GLYCOSYLASE MJ1434-RELATED"/>
    <property type="match status" value="1"/>
</dbReference>
<evidence type="ECO:0000256" key="2">
    <source>
        <dbReference type="ARBA" id="ARBA00022723"/>
    </source>
</evidence>
<sequence length="207" mass="24306">MVDYKQIFKEMLQMFGPQGWWPSQTDWETLSGAILVQNTNWRNAEKSLCNLRQKTQFDPQKMLGLSLMELKNLIRPSGFYNAKARTIQATLEFFQEYQFDFQRLLSIYSPAQLRKMLLTITGIGNETADVLLLYIFEQPVFIADNYAKKLISVLEQRDILKDSYLTIKKFMEQHLAGLTVKELQEFHALIDEHGADYLNLKYFDKEI</sequence>
<keyword evidence="4" id="KW-0411">Iron-sulfur</keyword>
<keyword evidence="2" id="KW-0479">Metal-binding</keyword>
<dbReference type="Proteomes" id="UP000831495">
    <property type="component" value="Chromosome"/>
</dbReference>
<keyword evidence="3" id="KW-0408">Iron</keyword>
<keyword evidence="7" id="KW-1185">Reference proteome</keyword>
<reference evidence="6" key="1">
    <citation type="journal article" date="2022" name="Int. J. Syst. Evol. Microbiol.">
        <title>Apilactobacillus apisilvae sp. nov., Nicolia spurrieriana gen. nov. sp. nov., Bombilactobacillus folatiphilus sp. nov. and Bombilactobacillus thymidiniphilus sp. nov., four new lactic acid bacterial isolates from stingless bees Tetragonula carbonaria and Austroplebeia australis.</title>
        <authorList>
            <person name="Oliphant S.A."/>
            <person name="Watson-Haigh N.S."/>
            <person name="Sumby K.M."/>
            <person name="Gardner J."/>
            <person name="Groom S."/>
            <person name="Jiranek V."/>
        </authorList>
    </citation>
    <scope>NUCLEOTIDE SEQUENCE</scope>
    <source>
        <strain evidence="6">SG4_D2</strain>
    </source>
</reference>
<protein>
    <recommendedName>
        <fullName evidence="5">HhH-GPD domain-containing protein</fullName>
    </recommendedName>
</protein>
<evidence type="ECO:0000259" key="5">
    <source>
        <dbReference type="SMART" id="SM00478"/>
    </source>
</evidence>
<dbReference type="PIRSF" id="PIRSF001435">
    <property type="entry name" value="Nth"/>
    <property type="match status" value="1"/>
</dbReference>
<dbReference type="SUPFAM" id="SSF48150">
    <property type="entry name" value="DNA-glycosylase"/>
    <property type="match status" value="1"/>
</dbReference>
<evidence type="ECO:0000256" key="1">
    <source>
        <dbReference type="ARBA" id="ARBA00022485"/>
    </source>
</evidence>
<dbReference type="SMART" id="SM00478">
    <property type="entry name" value="ENDO3c"/>
    <property type="match status" value="1"/>
</dbReference>
<name>A0ABY4P7D7_9LACO</name>
<dbReference type="Pfam" id="PF00730">
    <property type="entry name" value="HhH-GPD"/>
    <property type="match status" value="1"/>
</dbReference>
<evidence type="ECO:0000313" key="6">
    <source>
        <dbReference type="EMBL" id="UQS81524.1"/>
    </source>
</evidence>
<dbReference type="CDD" id="cd00056">
    <property type="entry name" value="ENDO3c"/>
    <property type="match status" value="1"/>
</dbReference>
<dbReference type="InterPro" id="IPR003265">
    <property type="entry name" value="HhH-GPD_domain"/>
</dbReference>
<proteinExistence type="predicted"/>
<evidence type="ECO:0000256" key="3">
    <source>
        <dbReference type="ARBA" id="ARBA00023004"/>
    </source>
</evidence>
<dbReference type="RefSeq" id="WP_249513795.1">
    <property type="nucleotide sequence ID" value="NZ_CP093366.1"/>
</dbReference>
<feature type="domain" description="HhH-GPD" evidence="5">
    <location>
        <begin position="35"/>
        <end position="196"/>
    </location>
</feature>
<evidence type="ECO:0000313" key="7">
    <source>
        <dbReference type="Proteomes" id="UP000831495"/>
    </source>
</evidence>
<dbReference type="InterPro" id="IPR011257">
    <property type="entry name" value="DNA_glycosylase"/>
</dbReference>
<evidence type="ECO:0000256" key="4">
    <source>
        <dbReference type="ARBA" id="ARBA00023014"/>
    </source>
</evidence>
<accession>A0ABY4P7D7</accession>
<keyword evidence="1" id="KW-0004">4Fe-4S</keyword>
<dbReference type="PANTHER" id="PTHR10359">
    <property type="entry name" value="A/G-SPECIFIC ADENINE GLYCOSYLASE/ENDONUCLEASE III"/>
    <property type="match status" value="1"/>
</dbReference>
<dbReference type="EMBL" id="CP093366">
    <property type="protein sequence ID" value="UQS81524.1"/>
    <property type="molecule type" value="Genomic_DNA"/>
</dbReference>
<organism evidence="6 7">
    <name type="scientific">Bombilactobacillus folatiphilus</name>
    <dbReference type="NCBI Taxonomy" id="2923362"/>
    <lineage>
        <taxon>Bacteria</taxon>
        <taxon>Bacillati</taxon>
        <taxon>Bacillota</taxon>
        <taxon>Bacilli</taxon>
        <taxon>Lactobacillales</taxon>
        <taxon>Lactobacillaceae</taxon>
        <taxon>Bombilactobacillus</taxon>
    </lineage>
</organism>